<gene>
    <name evidence="1" type="ORF">BLA29_013326</name>
</gene>
<organism evidence="1 2">
    <name type="scientific">Euroglyphus maynei</name>
    <name type="common">Mayne's house dust mite</name>
    <dbReference type="NCBI Taxonomy" id="6958"/>
    <lineage>
        <taxon>Eukaryota</taxon>
        <taxon>Metazoa</taxon>
        <taxon>Ecdysozoa</taxon>
        <taxon>Arthropoda</taxon>
        <taxon>Chelicerata</taxon>
        <taxon>Arachnida</taxon>
        <taxon>Acari</taxon>
        <taxon>Acariformes</taxon>
        <taxon>Sarcoptiformes</taxon>
        <taxon>Astigmata</taxon>
        <taxon>Psoroptidia</taxon>
        <taxon>Analgoidea</taxon>
        <taxon>Pyroglyphidae</taxon>
        <taxon>Pyroglyphinae</taxon>
        <taxon>Euroglyphus</taxon>
    </lineage>
</organism>
<comment type="caution">
    <text evidence="1">The sequence shown here is derived from an EMBL/GenBank/DDBJ whole genome shotgun (WGS) entry which is preliminary data.</text>
</comment>
<sequence length="99" mass="12179">MCEQIFQEEWIPMLMTENDEWIIVTARRMSRALFQALGKLEPFIDYNVMMRYGCQLIWATIPRPAIDEDEIKFKHYHSRIHYAFIVFAYRHCSQFKWFH</sequence>
<dbReference type="OrthoDB" id="6361347at2759"/>
<dbReference type="AlphaFoldDB" id="A0A1Y3BJD7"/>
<dbReference type="EMBL" id="MUJZ01015351">
    <property type="protein sequence ID" value="OTF81091.1"/>
    <property type="molecule type" value="Genomic_DNA"/>
</dbReference>
<name>A0A1Y3BJD7_EURMA</name>
<accession>A0A1Y3BJD7</accession>
<evidence type="ECO:0000313" key="2">
    <source>
        <dbReference type="Proteomes" id="UP000194236"/>
    </source>
</evidence>
<dbReference type="Proteomes" id="UP000194236">
    <property type="component" value="Unassembled WGS sequence"/>
</dbReference>
<proteinExistence type="predicted"/>
<evidence type="ECO:0000313" key="1">
    <source>
        <dbReference type="EMBL" id="OTF81091.1"/>
    </source>
</evidence>
<protein>
    <submittedName>
        <fullName evidence="1">Uncharacterized protein</fullName>
    </submittedName>
</protein>
<keyword evidence="2" id="KW-1185">Reference proteome</keyword>
<feature type="non-terminal residue" evidence="1">
    <location>
        <position position="99"/>
    </location>
</feature>
<reference evidence="1 2" key="1">
    <citation type="submission" date="2017-03" db="EMBL/GenBank/DDBJ databases">
        <title>Genome Survey of Euroglyphus maynei.</title>
        <authorList>
            <person name="Arlian L.G."/>
            <person name="Morgan M.S."/>
            <person name="Rider S.D."/>
        </authorList>
    </citation>
    <scope>NUCLEOTIDE SEQUENCE [LARGE SCALE GENOMIC DNA]</scope>
    <source>
        <strain evidence="1">Arlian Lab</strain>
        <tissue evidence="1">Whole body</tissue>
    </source>
</reference>